<dbReference type="InterPro" id="IPR043713">
    <property type="entry name" value="DUF5654"/>
</dbReference>
<feature type="transmembrane region" description="Helical" evidence="1">
    <location>
        <begin position="20"/>
        <end position="38"/>
    </location>
</feature>
<evidence type="ECO:0000256" key="1">
    <source>
        <dbReference type="SAM" id="Phobius"/>
    </source>
</evidence>
<proteinExistence type="predicted"/>
<name>A0A1F5ZLK7_9BACT</name>
<comment type="caution">
    <text evidence="2">The sequence shown here is derived from an EMBL/GenBank/DDBJ whole genome shotgun (WGS) entry which is preliminary data.</text>
</comment>
<evidence type="ECO:0008006" key="4">
    <source>
        <dbReference type="Google" id="ProtNLM"/>
    </source>
</evidence>
<reference evidence="2 3" key="1">
    <citation type="journal article" date="2016" name="Nat. Commun.">
        <title>Thousands of microbial genomes shed light on interconnected biogeochemical processes in an aquifer system.</title>
        <authorList>
            <person name="Anantharaman K."/>
            <person name="Brown C.T."/>
            <person name="Hug L.A."/>
            <person name="Sharon I."/>
            <person name="Castelle C.J."/>
            <person name="Probst A.J."/>
            <person name="Thomas B.C."/>
            <person name="Singh A."/>
            <person name="Wilkins M.J."/>
            <person name="Karaoz U."/>
            <person name="Brodie E.L."/>
            <person name="Williams K.H."/>
            <person name="Hubbard S.S."/>
            <person name="Banfield J.F."/>
        </authorList>
    </citation>
    <scope>NUCLEOTIDE SEQUENCE [LARGE SCALE GENOMIC DNA]</scope>
</reference>
<dbReference type="AlphaFoldDB" id="A0A1F5ZLK7"/>
<keyword evidence="1" id="KW-1133">Transmembrane helix</keyword>
<gene>
    <name evidence="2" type="ORF">A2773_06045</name>
</gene>
<sequence>MTDKNPNKKQFRSEVIKQMITLATSGFGLVAALAWNNVIQELVNNYVKKYLSVGSGIISLLIYAILITLLAVTITYQLSKIKDKIDK</sequence>
<dbReference type="Pfam" id="PF18898">
    <property type="entry name" value="DUF5654"/>
    <property type="match status" value="1"/>
</dbReference>
<accession>A0A1F5ZLK7</accession>
<protein>
    <recommendedName>
        <fullName evidence="4">MotA/TolQ/ExbB proton channel domain-containing protein</fullName>
    </recommendedName>
</protein>
<dbReference type="STRING" id="1798375.A2773_06045"/>
<evidence type="ECO:0000313" key="2">
    <source>
        <dbReference type="EMBL" id="OGG13376.1"/>
    </source>
</evidence>
<dbReference type="EMBL" id="MFJE01000055">
    <property type="protein sequence ID" value="OGG13376.1"/>
    <property type="molecule type" value="Genomic_DNA"/>
</dbReference>
<feature type="transmembrane region" description="Helical" evidence="1">
    <location>
        <begin position="50"/>
        <end position="78"/>
    </location>
</feature>
<evidence type="ECO:0000313" key="3">
    <source>
        <dbReference type="Proteomes" id="UP000177383"/>
    </source>
</evidence>
<keyword evidence="1" id="KW-0472">Membrane</keyword>
<organism evidence="2 3">
    <name type="scientific">Candidatus Gottesmanbacteria bacterium RIFCSPHIGHO2_01_FULL_39_10</name>
    <dbReference type="NCBI Taxonomy" id="1798375"/>
    <lineage>
        <taxon>Bacteria</taxon>
        <taxon>Candidatus Gottesmaniibacteriota</taxon>
    </lineage>
</organism>
<keyword evidence="1" id="KW-0812">Transmembrane</keyword>
<dbReference type="Proteomes" id="UP000177383">
    <property type="component" value="Unassembled WGS sequence"/>
</dbReference>